<dbReference type="Gene3D" id="1.10.10.60">
    <property type="entry name" value="Homeodomain-like"/>
    <property type="match status" value="2"/>
</dbReference>
<evidence type="ECO:0000256" key="3">
    <source>
        <dbReference type="ARBA" id="ARBA00022553"/>
    </source>
</evidence>
<proteinExistence type="predicted"/>
<dbReference type="Pfam" id="PF00072">
    <property type="entry name" value="Response_reg"/>
    <property type="match status" value="1"/>
</dbReference>
<keyword evidence="7" id="KW-0804">Transcription</keyword>
<dbReference type="InterPro" id="IPR051552">
    <property type="entry name" value="HptR"/>
</dbReference>
<dbReference type="GO" id="GO:0003700">
    <property type="term" value="F:DNA-binding transcription factor activity"/>
    <property type="evidence" value="ECO:0007669"/>
    <property type="project" value="InterPro"/>
</dbReference>
<evidence type="ECO:0000259" key="10">
    <source>
        <dbReference type="PROSITE" id="PS50110"/>
    </source>
</evidence>
<dbReference type="PROSITE" id="PS01124">
    <property type="entry name" value="HTH_ARAC_FAMILY_2"/>
    <property type="match status" value="1"/>
</dbReference>
<dbReference type="OrthoDB" id="2563880at2"/>
<dbReference type="SMART" id="SM00448">
    <property type="entry name" value="REC"/>
    <property type="match status" value="1"/>
</dbReference>
<dbReference type="CDD" id="cd17536">
    <property type="entry name" value="REC_YesN-like"/>
    <property type="match status" value="1"/>
</dbReference>
<dbReference type="InterPro" id="IPR001789">
    <property type="entry name" value="Sig_transdc_resp-reg_receiver"/>
</dbReference>
<dbReference type="GO" id="GO:0005737">
    <property type="term" value="C:cytoplasm"/>
    <property type="evidence" value="ECO:0007669"/>
    <property type="project" value="UniProtKB-SubCell"/>
</dbReference>
<evidence type="ECO:0000256" key="2">
    <source>
        <dbReference type="ARBA" id="ARBA00022490"/>
    </source>
</evidence>
<comment type="subcellular location">
    <subcellularLocation>
        <location evidence="1">Cytoplasm</location>
    </subcellularLocation>
</comment>
<dbReference type="PANTHER" id="PTHR42713">
    <property type="entry name" value="HISTIDINE KINASE-RELATED"/>
    <property type="match status" value="1"/>
</dbReference>
<evidence type="ECO:0000256" key="4">
    <source>
        <dbReference type="ARBA" id="ARBA00023012"/>
    </source>
</evidence>
<evidence type="ECO:0000256" key="1">
    <source>
        <dbReference type="ARBA" id="ARBA00004496"/>
    </source>
</evidence>
<dbReference type="EMBL" id="RXHU01000004">
    <property type="protein sequence ID" value="RTE11684.1"/>
    <property type="molecule type" value="Genomic_DNA"/>
</dbReference>
<keyword evidence="5" id="KW-0805">Transcription regulation</keyword>
<gene>
    <name evidence="11" type="ORF">EJQ19_00625</name>
</gene>
<dbReference type="GO" id="GO:0000160">
    <property type="term" value="P:phosphorelay signal transduction system"/>
    <property type="evidence" value="ECO:0007669"/>
    <property type="project" value="UniProtKB-KW"/>
</dbReference>
<dbReference type="RefSeq" id="WP_126139276.1">
    <property type="nucleotide sequence ID" value="NZ_RXHU01000004.1"/>
</dbReference>
<dbReference type="Gene3D" id="3.40.50.2300">
    <property type="match status" value="1"/>
</dbReference>
<dbReference type="PROSITE" id="PS50110">
    <property type="entry name" value="RESPONSE_REGULATORY"/>
    <property type="match status" value="1"/>
</dbReference>
<dbReference type="InterPro" id="IPR011006">
    <property type="entry name" value="CheY-like_superfamily"/>
</dbReference>
<reference evidence="11 12" key="1">
    <citation type="submission" date="2018-12" db="EMBL/GenBank/DDBJ databases">
        <title>Bacillus ochoae sp. nov., Paenibacillus whitsoniae sp. nov., Paenibacillus spiritus sp. nov. Isolated from the Mars Exploration Rover during spacecraft assembly.</title>
        <authorList>
            <person name="Seuylemezian A."/>
            <person name="Vaishampayan P."/>
        </authorList>
    </citation>
    <scope>NUCLEOTIDE SEQUENCE [LARGE SCALE GENOMIC DNA]</scope>
    <source>
        <strain evidence="11 12">MER 54</strain>
    </source>
</reference>
<evidence type="ECO:0000259" key="9">
    <source>
        <dbReference type="PROSITE" id="PS01124"/>
    </source>
</evidence>
<comment type="caution">
    <text evidence="11">The sequence shown here is derived from an EMBL/GenBank/DDBJ whole genome shotgun (WGS) entry which is preliminary data.</text>
</comment>
<dbReference type="SUPFAM" id="SSF46689">
    <property type="entry name" value="Homeodomain-like"/>
    <property type="match status" value="2"/>
</dbReference>
<keyword evidence="12" id="KW-1185">Reference proteome</keyword>
<evidence type="ECO:0000256" key="6">
    <source>
        <dbReference type="ARBA" id="ARBA00023125"/>
    </source>
</evidence>
<evidence type="ECO:0000256" key="7">
    <source>
        <dbReference type="ARBA" id="ARBA00023163"/>
    </source>
</evidence>
<feature type="domain" description="Response regulatory" evidence="10">
    <location>
        <begin position="3"/>
        <end position="122"/>
    </location>
</feature>
<dbReference type="InterPro" id="IPR009057">
    <property type="entry name" value="Homeodomain-like_sf"/>
</dbReference>
<keyword evidence="6" id="KW-0238">DNA-binding</keyword>
<dbReference type="AlphaFoldDB" id="A0A3S0AFH4"/>
<evidence type="ECO:0000313" key="12">
    <source>
        <dbReference type="Proteomes" id="UP000276128"/>
    </source>
</evidence>
<dbReference type="Pfam" id="PF12833">
    <property type="entry name" value="HTH_18"/>
    <property type="match status" value="1"/>
</dbReference>
<dbReference type="Proteomes" id="UP000276128">
    <property type="component" value="Unassembled WGS sequence"/>
</dbReference>
<organism evidence="11 12">
    <name type="scientific">Paenibacillus whitsoniae</name>
    <dbReference type="NCBI Taxonomy" id="2496558"/>
    <lineage>
        <taxon>Bacteria</taxon>
        <taxon>Bacillati</taxon>
        <taxon>Bacillota</taxon>
        <taxon>Bacilli</taxon>
        <taxon>Bacillales</taxon>
        <taxon>Paenibacillaceae</taxon>
        <taxon>Paenibacillus</taxon>
    </lineage>
</organism>
<evidence type="ECO:0000256" key="8">
    <source>
        <dbReference type="PROSITE-ProRule" id="PRU00169"/>
    </source>
</evidence>
<keyword evidence="2" id="KW-0963">Cytoplasm</keyword>
<accession>A0A3S0AFH4</accession>
<sequence>MYTFIIVDDEALIRRGMLKKIQAVLPEETLTFVGEADNGESGLELIKQADPDIVITDMRMPEMDGKSFLKLLQQEYPDKKIIVVSGYSDFEYMKEAISAKVVGYLLKPFSKEEISETLKKAVQIIEAERSTQRRMAYSEIEKEEISYHADLQTLSHWIMGLQHKDKAPVLRSIKLQALSEADQYVLLTLYTSEKTVLKPDLLQQCDGVNVPSTQNDQISFLLLYRLDRDRDLQKLALSTANLILKNTSPSCACIGISSGKASLTQLSEAFEETVGTMNERTIAFDSPRIAVYQGDLQPAPTFTWDKLDELLFFLESGNASKVIEWTEKLFDHFYSDPGTTLGQVKSTCKHLIHEVRDILNRYYDNGSSPTSSSSFEAVLAASFDVQSIRTYLLQVLPNLADMLDERSVYTAEHVVENIKLYIENHFNKELTLEKISSLFFMNPSYCSYLFKEKTGINFIDYVNKTRIEKAKAMLKGSDAKVYKIAKDLGYDNAKYFFRVFKKVTGQTPEEYRQSILE</sequence>
<evidence type="ECO:0000256" key="5">
    <source>
        <dbReference type="ARBA" id="ARBA00023015"/>
    </source>
</evidence>
<dbReference type="InterPro" id="IPR018060">
    <property type="entry name" value="HTH_AraC"/>
</dbReference>
<keyword evidence="4" id="KW-0902">Two-component regulatory system</keyword>
<evidence type="ECO:0000313" key="11">
    <source>
        <dbReference type="EMBL" id="RTE11684.1"/>
    </source>
</evidence>
<dbReference type="GO" id="GO:0043565">
    <property type="term" value="F:sequence-specific DNA binding"/>
    <property type="evidence" value="ECO:0007669"/>
    <property type="project" value="InterPro"/>
</dbReference>
<feature type="domain" description="HTH araC/xylS-type" evidence="9">
    <location>
        <begin position="416"/>
        <end position="514"/>
    </location>
</feature>
<name>A0A3S0AFH4_9BACL</name>
<dbReference type="InterPro" id="IPR020449">
    <property type="entry name" value="Tscrpt_reg_AraC-type_HTH"/>
</dbReference>
<dbReference type="PANTHER" id="PTHR42713:SF3">
    <property type="entry name" value="TRANSCRIPTIONAL REGULATORY PROTEIN HPTR"/>
    <property type="match status" value="1"/>
</dbReference>
<dbReference type="PRINTS" id="PR00032">
    <property type="entry name" value="HTHARAC"/>
</dbReference>
<protein>
    <submittedName>
        <fullName evidence="11">Response regulator</fullName>
    </submittedName>
</protein>
<keyword evidence="3 8" id="KW-0597">Phosphoprotein</keyword>
<feature type="modified residue" description="4-aspartylphosphate" evidence="8">
    <location>
        <position position="57"/>
    </location>
</feature>
<dbReference type="SUPFAM" id="SSF52172">
    <property type="entry name" value="CheY-like"/>
    <property type="match status" value="1"/>
</dbReference>
<dbReference type="SMART" id="SM00342">
    <property type="entry name" value="HTH_ARAC"/>
    <property type="match status" value="1"/>
</dbReference>